<evidence type="ECO:0000256" key="1">
    <source>
        <dbReference type="SAM" id="Phobius"/>
    </source>
</evidence>
<accession>A0A3D8IE79</accession>
<evidence type="ECO:0000313" key="2">
    <source>
        <dbReference type="EMBL" id="RDU63462.1"/>
    </source>
</evidence>
<dbReference type="EMBL" id="NXLQ01000024">
    <property type="protein sequence ID" value="RDU63462.1"/>
    <property type="molecule type" value="Genomic_DNA"/>
</dbReference>
<feature type="transmembrane region" description="Helical" evidence="1">
    <location>
        <begin position="155"/>
        <end position="173"/>
    </location>
</feature>
<comment type="caution">
    <text evidence="2">The sequence shown here is derived from an EMBL/GenBank/DDBJ whole genome shotgun (WGS) entry which is preliminary data.</text>
</comment>
<name>A0A3D8IE79_9HELI</name>
<keyword evidence="1" id="KW-1133">Transmembrane helix</keyword>
<keyword evidence="1" id="KW-0472">Membrane</keyword>
<dbReference type="AlphaFoldDB" id="A0A3D8IE79"/>
<proteinExistence type="predicted"/>
<keyword evidence="3" id="KW-1185">Reference proteome</keyword>
<gene>
    <name evidence="2" type="ORF">CQA53_08570</name>
</gene>
<evidence type="ECO:0008006" key="4">
    <source>
        <dbReference type="Google" id="ProtNLM"/>
    </source>
</evidence>
<evidence type="ECO:0000313" key="3">
    <source>
        <dbReference type="Proteomes" id="UP000256379"/>
    </source>
</evidence>
<dbReference type="Proteomes" id="UP000256379">
    <property type="component" value="Unassembled WGS sequence"/>
</dbReference>
<organism evidence="2 3">
    <name type="scientific">Helicobacter didelphidarum</name>
    <dbReference type="NCBI Taxonomy" id="2040648"/>
    <lineage>
        <taxon>Bacteria</taxon>
        <taxon>Pseudomonadati</taxon>
        <taxon>Campylobacterota</taxon>
        <taxon>Epsilonproteobacteria</taxon>
        <taxon>Campylobacterales</taxon>
        <taxon>Helicobacteraceae</taxon>
        <taxon>Helicobacter</taxon>
    </lineage>
</organism>
<keyword evidence="1" id="KW-0812">Transmembrane</keyword>
<protein>
    <recommendedName>
        <fullName evidence="4">Alpha-1,2-fucosyltransferase</fullName>
    </recommendedName>
</protein>
<reference evidence="2 3" key="1">
    <citation type="submission" date="2018-04" db="EMBL/GenBank/DDBJ databases">
        <title>Novel Campyloabacter and Helicobacter Species and Strains.</title>
        <authorList>
            <person name="Mannion A.J."/>
            <person name="Shen Z."/>
            <person name="Fox J.G."/>
        </authorList>
    </citation>
    <scope>NUCLEOTIDE SEQUENCE [LARGE SCALE GENOMIC DNA]</scope>
    <source>
        <strain evidence="2 3">MIT 17-337</strain>
    </source>
</reference>
<dbReference type="OrthoDB" id="9794601at2"/>
<dbReference type="RefSeq" id="WP_115543592.1">
    <property type="nucleotide sequence ID" value="NZ_NXLQ01000024.1"/>
</dbReference>
<sequence length="177" mass="20578">MVVMISSGLGNQMFQYAFAKVLSLKLKEKVQLDTTPYGNISKSSPNKIIVSKEDQKNMRNFELMFFNIALDILNQNDMKQFFIKNDVFYYFIMVSNKRFCKILRTLIPKRYRYKIETYKYFITENNKLLEKINTASEAVTMGGGGKPCSIKTPTFVVILSIYTILMSLGTFYCKILR</sequence>